<accession>A0A6T9IS29</accession>
<reference evidence="2" key="1">
    <citation type="submission" date="2021-01" db="EMBL/GenBank/DDBJ databases">
        <authorList>
            <person name="Corre E."/>
            <person name="Pelletier E."/>
            <person name="Niang G."/>
            <person name="Scheremetjew M."/>
            <person name="Finn R."/>
            <person name="Kale V."/>
            <person name="Holt S."/>
            <person name="Cochrane G."/>
            <person name="Meng A."/>
            <person name="Brown T."/>
            <person name="Cohen L."/>
        </authorList>
    </citation>
    <scope>NUCLEOTIDE SEQUENCE</scope>
    <source>
        <strain evidence="2">CCMP281</strain>
    </source>
</reference>
<evidence type="ECO:0000313" key="1">
    <source>
        <dbReference type="EMBL" id="CAE0122468.1"/>
    </source>
</evidence>
<sequence length="154" mass="17186">MCCIVDVKRREQRIVVRRCPRVCSTLAASPPCHTVNRRCEQAVSLPYHAGPGARHTDHSCAMLTAPVPRAVLPAQLDHSSLPFLCINALQEHERRLHMLESPAAKNGRGAAALDGQWHRPRSRSTARLWAAARKVLNRAAPRYPMADHSRLPVR</sequence>
<gene>
    <name evidence="1" type="ORF">HERI1096_LOCUS23169</name>
    <name evidence="2" type="ORF">HERI1096_LOCUS23170</name>
</gene>
<organism evidence="2">
    <name type="scientific">Haptolina ericina</name>
    <dbReference type="NCBI Taxonomy" id="156174"/>
    <lineage>
        <taxon>Eukaryota</taxon>
        <taxon>Haptista</taxon>
        <taxon>Haptophyta</taxon>
        <taxon>Prymnesiophyceae</taxon>
        <taxon>Prymnesiales</taxon>
        <taxon>Prymnesiaceae</taxon>
        <taxon>Haptolina</taxon>
    </lineage>
</organism>
<dbReference type="EMBL" id="HBHX01041786">
    <property type="protein sequence ID" value="CAE0122469.1"/>
    <property type="molecule type" value="Transcribed_RNA"/>
</dbReference>
<dbReference type="AlphaFoldDB" id="A0A6T9IS29"/>
<proteinExistence type="predicted"/>
<protein>
    <submittedName>
        <fullName evidence="2">Uncharacterized protein</fullName>
    </submittedName>
</protein>
<name>A0A6T9IS29_9EUKA</name>
<dbReference type="EMBL" id="HBHX01041785">
    <property type="protein sequence ID" value="CAE0122468.1"/>
    <property type="molecule type" value="Transcribed_RNA"/>
</dbReference>
<evidence type="ECO:0000313" key="2">
    <source>
        <dbReference type="EMBL" id="CAE0122469.1"/>
    </source>
</evidence>